<accession>A0AAE0ZYS2</accession>
<reference evidence="1" key="1">
    <citation type="journal article" date="2023" name="G3 (Bethesda)">
        <title>A reference genome for the long-term kleptoplast-retaining sea slug Elysia crispata morphotype clarki.</title>
        <authorList>
            <person name="Eastman K.E."/>
            <person name="Pendleton A.L."/>
            <person name="Shaikh M.A."/>
            <person name="Suttiyut T."/>
            <person name="Ogas R."/>
            <person name="Tomko P."/>
            <person name="Gavelis G."/>
            <person name="Widhalm J.R."/>
            <person name="Wisecaver J.H."/>
        </authorList>
    </citation>
    <scope>NUCLEOTIDE SEQUENCE</scope>
    <source>
        <strain evidence="1">ECLA1</strain>
    </source>
</reference>
<name>A0AAE0ZYS2_9GAST</name>
<gene>
    <name evidence="1" type="ORF">RRG08_032559</name>
</gene>
<evidence type="ECO:0000313" key="2">
    <source>
        <dbReference type="Proteomes" id="UP001283361"/>
    </source>
</evidence>
<dbReference type="EMBL" id="JAWDGP010003079">
    <property type="protein sequence ID" value="KAK3777456.1"/>
    <property type="molecule type" value="Genomic_DNA"/>
</dbReference>
<protein>
    <submittedName>
        <fullName evidence="1">Uncharacterized protein</fullName>
    </submittedName>
</protein>
<organism evidence="1 2">
    <name type="scientific">Elysia crispata</name>
    <name type="common">lettuce slug</name>
    <dbReference type="NCBI Taxonomy" id="231223"/>
    <lineage>
        <taxon>Eukaryota</taxon>
        <taxon>Metazoa</taxon>
        <taxon>Spiralia</taxon>
        <taxon>Lophotrochozoa</taxon>
        <taxon>Mollusca</taxon>
        <taxon>Gastropoda</taxon>
        <taxon>Heterobranchia</taxon>
        <taxon>Euthyneura</taxon>
        <taxon>Panpulmonata</taxon>
        <taxon>Sacoglossa</taxon>
        <taxon>Placobranchoidea</taxon>
        <taxon>Plakobranchidae</taxon>
        <taxon>Elysia</taxon>
    </lineage>
</organism>
<dbReference type="AlphaFoldDB" id="A0AAE0ZYS2"/>
<proteinExistence type="predicted"/>
<sequence length="77" mass="8927">MKDGNCWRYSKQRTSVEAVEWKLLEDKAKDIACGYPRMYLHNKELSGFVRCFLHPGLDSVYSESARSRASVREANLQ</sequence>
<keyword evidence="2" id="KW-1185">Reference proteome</keyword>
<comment type="caution">
    <text evidence="1">The sequence shown here is derived from an EMBL/GenBank/DDBJ whole genome shotgun (WGS) entry which is preliminary data.</text>
</comment>
<dbReference type="Proteomes" id="UP001283361">
    <property type="component" value="Unassembled WGS sequence"/>
</dbReference>
<evidence type="ECO:0000313" key="1">
    <source>
        <dbReference type="EMBL" id="KAK3777456.1"/>
    </source>
</evidence>